<dbReference type="RefSeq" id="WP_108736127.1">
    <property type="nucleotide sequence ID" value="NZ_CP020919.1"/>
</dbReference>
<sequence>MRSPTQEYNNPKEYPMKYDFKLADFPLNEFEMETSVWTGKSKLFQNGMAVTQSTEKGKPFLISGDDGQLIKAYPKGSFPDFAPVLVINGRKNRVVDKLKTIEYIVGAFPIVLLLIGGVIGGAIGAAATIGNYTVFRLPESTASRYLKVVGISILAFVAYFMVAAIMIFLL</sequence>
<dbReference type="EMBL" id="CP020919">
    <property type="protein sequence ID" value="AWG24491.1"/>
    <property type="molecule type" value="Genomic_DNA"/>
</dbReference>
<evidence type="ECO:0000313" key="2">
    <source>
        <dbReference type="EMBL" id="AWG24491.1"/>
    </source>
</evidence>
<dbReference type="OrthoDB" id="710531at2"/>
<organism evidence="2 3">
    <name type="scientific">Flavobacterium kingsejongi</name>
    <dbReference type="NCBI Taxonomy" id="1678728"/>
    <lineage>
        <taxon>Bacteria</taxon>
        <taxon>Pseudomonadati</taxon>
        <taxon>Bacteroidota</taxon>
        <taxon>Flavobacteriia</taxon>
        <taxon>Flavobacteriales</taxon>
        <taxon>Flavobacteriaceae</taxon>
        <taxon>Flavobacterium</taxon>
    </lineage>
</organism>
<gene>
    <name evidence="2" type="ORF">FK004_04195</name>
</gene>
<keyword evidence="1" id="KW-0472">Membrane</keyword>
<reference evidence="2 3" key="1">
    <citation type="submission" date="2017-04" db="EMBL/GenBank/DDBJ databases">
        <title>Complete genome sequence of Flavobacterium kingsejong AJ004.</title>
        <authorList>
            <person name="Lee P.C."/>
        </authorList>
    </citation>
    <scope>NUCLEOTIDE SEQUENCE [LARGE SCALE GENOMIC DNA]</scope>
    <source>
        <strain evidence="2 3">AJ004</strain>
    </source>
</reference>
<keyword evidence="1" id="KW-0812">Transmembrane</keyword>
<name>A0A2S1LLD7_9FLAO</name>
<dbReference type="KEGG" id="fki:FK004_04195"/>
<keyword evidence="3" id="KW-1185">Reference proteome</keyword>
<evidence type="ECO:0000256" key="1">
    <source>
        <dbReference type="SAM" id="Phobius"/>
    </source>
</evidence>
<feature type="transmembrane region" description="Helical" evidence="1">
    <location>
        <begin position="103"/>
        <end position="129"/>
    </location>
</feature>
<feature type="transmembrane region" description="Helical" evidence="1">
    <location>
        <begin position="149"/>
        <end position="169"/>
    </location>
</feature>
<dbReference type="Proteomes" id="UP000244677">
    <property type="component" value="Chromosome"/>
</dbReference>
<accession>A0A2S1LLD7</accession>
<proteinExistence type="predicted"/>
<dbReference type="AlphaFoldDB" id="A0A2S1LLD7"/>
<protein>
    <submittedName>
        <fullName evidence="2">Uncharacterized protein</fullName>
    </submittedName>
</protein>
<keyword evidence="1" id="KW-1133">Transmembrane helix</keyword>
<evidence type="ECO:0000313" key="3">
    <source>
        <dbReference type="Proteomes" id="UP000244677"/>
    </source>
</evidence>